<accession>A0A316FYS1</accession>
<name>A0A316FYS1_9GAMM</name>
<evidence type="ECO:0000313" key="2">
    <source>
        <dbReference type="EMBL" id="PWK53854.1"/>
    </source>
</evidence>
<dbReference type="Proteomes" id="UP000245790">
    <property type="component" value="Unassembled WGS sequence"/>
</dbReference>
<dbReference type="RefSeq" id="WP_109761911.1">
    <property type="nucleotide sequence ID" value="NZ_QGGU01000002.1"/>
</dbReference>
<dbReference type="EMBL" id="QGGU01000002">
    <property type="protein sequence ID" value="PWK53854.1"/>
    <property type="molecule type" value="Genomic_DNA"/>
</dbReference>
<protein>
    <submittedName>
        <fullName evidence="2">Uncharacterized protein</fullName>
    </submittedName>
</protein>
<dbReference type="InterPro" id="IPR046525">
    <property type="entry name" value="DUF6702"/>
</dbReference>
<feature type="signal peptide" evidence="1">
    <location>
        <begin position="1"/>
        <end position="22"/>
    </location>
</feature>
<reference evidence="2 3" key="1">
    <citation type="submission" date="2018-05" db="EMBL/GenBank/DDBJ databases">
        <title>Genomic Encyclopedia of Type Strains, Phase IV (KMG-IV): sequencing the most valuable type-strain genomes for metagenomic binning, comparative biology and taxonomic classification.</title>
        <authorList>
            <person name="Goeker M."/>
        </authorList>
    </citation>
    <scope>NUCLEOTIDE SEQUENCE [LARGE SCALE GENOMIC DNA]</scope>
    <source>
        <strain evidence="2 3">DSM 25350</strain>
    </source>
</reference>
<feature type="chain" id="PRO_5016395458" evidence="1">
    <location>
        <begin position="23"/>
        <end position="201"/>
    </location>
</feature>
<evidence type="ECO:0000313" key="3">
    <source>
        <dbReference type="Proteomes" id="UP000245790"/>
    </source>
</evidence>
<keyword evidence="1" id="KW-0732">Signal</keyword>
<proteinExistence type="predicted"/>
<comment type="caution">
    <text evidence="2">The sequence shown here is derived from an EMBL/GenBank/DDBJ whole genome shotgun (WGS) entry which is preliminary data.</text>
</comment>
<dbReference type="Pfam" id="PF20420">
    <property type="entry name" value="DUF6702"/>
    <property type="match status" value="2"/>
</dbReference>
<dbReference type="AlphaFoldDB" id="A0A316FYS1"/>
<keyword evidence="3" id="KW-1185">Reference proteome</keyword>
<sequence length="201" mass="23298">MKPAFLSLSLLCVVFMSGVLMAHQQKESYTTVNFNQRTSNIEVVHRFYLHDAEHAINRMLDTKADIINNKQSQAAFAQYVKQNFGLRVNKSTELSLHYVGFEVEGKYLWVYQEIPLKDSISEENTVQTKTIQVESIQKDAMQESSLQQSFQQKALKGLWVKMTALQEVWPQQTNQVNFEQNSQVNAIRLKQNDGWKFVVFD</sequence>
<organism evidence="2 3">
    <name type="scientific">Pleionea mediterranea</name>
    <dbReference type="NCBI Taxonomy" id="523701"/>
    <lineage>
        <taxon>Bacteria</taxon>
        <taxon>Pseudomonadati</taxon>
        <taxon>Pseudomonadota</taxon>
        <taxon>Gammaproteobacteria</taxon>
        <taxon>Oceanospirillales</taxon>
        <taxon>Pleioneaceae</taxon>
        <taxon>Pleionea</taxon>
    </lineage>
</organism>
<gene>
    <name evidence="2" type="ORF">C8D97_102244</name>
</gene>
<dbReference type="OrthoDB" id="5741133at2"/>
<evidence type="ECO:0000256" key="1">
    <source>
        <dbReference type="SAM" id="SignalP"/>
    </source>
</evidence>